<accession>A0ABP9PPG6</accession>
<dbReference type="InterPro" id="IPR036661">
    <property type="entry name" value="Luciferase-like_sf"/>
</dbReference>
<dbReference type="CDD" id="cd01097">
    <property type="entry name" value="Tetrahydromethanopterin_reductase"/>
    <property type="match status" value="1"/>
</dbReference>
<sequence length="309" mass="31946">MRIGINGSGLVATGASLTQLVEHAAAAERDGFASYWLGQMAVPDVLTVYAVAGAATSRIELGTAVVPTWMRHPLMLAGQALTTQEACGNRLTLGIGLAHRPLVEQAIKVPFRAPARHMAEYLAVLAPALAERKVAVTGSIWSGEEDLSTAARSAQAPPVLLAAMGPRMLSLAGALTDGTILWLSGPRTIADTIAPALRAAASAAGRPAPRVVAGLPVCVTDRPDRVRATIDQALRHYARLPSYRSVLDAEGARGPGDVAVVGDAATVRTALTDLAAAGATDFAATEFGTTRDEFIATRTLLSEVAATAE</sequence>
<evidence type="ECO:0000313" key="4">
    <source>
        <dbReference type="Proteomes" id="UP001428817"/>
    </source>
</evidence>
<dbReference type="SUPFAM" id="SSF51679">
    <property type="entry name" value="Bacterial luciferase-like"/>
    <property type="match status" value="1"/>
</dbReference>
<protein>
    <submittedName>
        <fullName evidence="3">TIGR03564 family F420-dependent LLM class oxidoreductase</fullName>
    </submittedName>
</protein>
<comment type="caution">
    <text evidence="3">The sequence shown here is derived from an EMBL/GenBank/DDBJ whole genome shotgun (WGS) entry which is preliminary data.</text>
</comment>
<keyword evidence="1" id="KW-0560">Oxidoreductase</keyword>
<proteinExistence type="predicted"/>
<dbReference type="Pfam" id="PF00296">
    <property type="entry name" value="Bac_luciferase"/>
    <property type="match status" value="1"/>
</dbReference>
<dbReference type="PANTHER" id="PTHR43244:SF1">
    <property type="entry name" value="5,10-METHYLENETETRAHYDROMETHANOPTERIN REDUCTASE"/>
    <property type="match status" value="1"/>
</dbReference>
<gene>
    <name evidence="3" type="ORF">GCM10023321_14630</name>
</gene>
<dbReference type="Proteomes" id="UP001428817">
    <property type="component" value="Unassembled WGS sequence"/>
</dbReference>
<dbReference type="NCBIfam" id="TIGR03564">
    <property type="entry name" value="F420_MSMEG_4879"/>
    <property type="match status" value="1"/>
</dbReference>
<evidence type="ECO:0000256" key="1">
    <source>
        <dbReference type="ARBA" id="ARBA00023002"/>
    </source>
</evidence>
<reference evidence="4" key="1">
    <citation type="journal article" date="2019" name="Int. J. Syst. Evol. Microbiol.">
        <title>The Global Catalogue of Microorganisms (GCM) 10K type strain sequencing project: providing services to taxonomists for standard genome sequencing and annotation.</title>
        <authorList>
            <consortium name="The Broad Institute Genomics Platform"/>
            <consortium name="The Broad Institute Genome Sequencing Center for Infectious Disease"/>
            <person name="Wu L."/>
            <person name="Ma J."/>
        </authorList>
    </citation>
    <scope>NUCLEOTIDE SEQUENCE [LARGE SCALE GENOMIC DNA]</scope>
    <source>
        <strain evidence="4">JCM 18303</strain>
    </source>
</reference>
<keyword evidence="4" id="KW-1185">Reference proteome</keyword>
<dbReference type="InterPro" id="IPR011251">
    <property type="entry name" value="Luciferase-like_dom"/>
</dbReference>
<evidence type="ECO:0000313" key="3">
    <source>
        <dbReference type="EMBL" id="GAA5149957.1"/>
    </source>
</evidence>
<dbReference type="EMBL" id="BAABJP010000005">
    <property type="protein sequence ID" value="GAA5149957.1"/>
    <property type="molecule type" value="Genomic_DNA"/>
</dbReference>
<feature type="domain" description="Luciferase-like" evidence="2">
    <location>
        <begin position="8"/>
        <end position="255"/>
    </location>
</feature>
<name>A0ABP9PPG6_9PSEU</name>
<dbReference type="RefSeq" id="WP_185060982.1">
    <property type="nucleotide sequence ID" value="NZ_BAABJP010000005.1"/>
</dbReference>
<evidence type="ECO:0000259" key="2">
    <source>
        <dbReference type="Pfam" id="PF00296"/>
    </source>
</evidence>
<organism evidence="3 4">
    <name type="scientific">Pseudonocardia eucalypti</name>
    <dbReference type="NCBI Taxonomy" id="648755"/>
    <lineage>
        <taxon>Bacteria</taxon>
        <taxon>Bacillati</taxon>
        <taxon>Actinomycetota</taxon>
        <taxon>Actinomycetes</taxon>
        <taxon>Pseudonocardiales</taxon>
        <taxon>Pseudonocardiaceae</taxon>
        <taxon>Pseudonocardia</taxon>
    </lineage>
</organism>
<dbReference type="InterPro" id="IPR050564">
    <property type="entry name" value="F420-G6PD/mer"/>
</dbReference>
<dbReference type="Gene3D" id="3.20.20.30">
    <property type="entry name" value="Luciferase-like domain"/>
    <property type="match status" value="1"/>
</dbReference>
<dbReference type="PANTHER" id="PTHR43244">
    <property type="match status" value="1"/>
</dbReference>
<dbReference type="InterPro" id="IPR019910">
    <property type="entry name" value="Lucif-like_OxRdtase_MSMEG_4879"/>
</dbReference>